<evidence type="ECO:0000256" key="1">
    <source>
        <dbReference type="SAM" id="Phobius"/>
    </source>
</evidence>
<evidence type="ECO:0000313" key="3">
    <source>
        <dbReference type="Proteomes" id="UP000309340"/>
    </source>
</evidence>
<dbReference type="Proteomes" id="UP000309340">
    <property type="component" value="Unassembled WGS sequence"/>
</dbReference>
<protein>
    <submittedName>
        <fullName evidence="2">Uncharacterized protein</fullName>
    </submittedName>
</protein>
<keyword evidence="1" id="KW-0472">Membrane</keyword>
<organism evidence="2 3">
    <name type="scientific">Friedmanniomyces simplex</name>
    <dbReference type="NCBI Taxonomy" id="329884"/>
    <lineage>
        <taxon>Eukaryota</taxon>
        <taxon>Fungi</taxon>
        <taxon>Dikarya</taxon>
        <taxon>Ascomycota</taxon>
        <taxon>Pezizomycotina</taxon>
        <taxon>Dothideomycetes</taxon>
        <taxon>Dothideomycetidae</taxon>
        <taxon>Mycosphaerellales</taxon>
        <taxon>Teratosphaeriaceae</taxon>
        <taxon>Friedmanniomyces</taxon>
    </lineage>
</organism>
<accession>A0A4U0X6S7</accession>
<gene>
    <name evidence="2" type="ORF">B0A55_07876</name>
</gene>
<keyword evidence="1" id="KW-0812">Transmembrane</keyword>
<keyword evidence="1" id="KW-1133">Transmembrane helix</keyword>
<keyword evidence="3" id="KW-1185">Reference proteome</keyword>
<sequence>MAPTTTQPTFIHLGSNCTAMPSMPGYSECTSAYVTSSSTPSAAGTALAKMMTARSVLPTGLNQTVDGHPQYVNMAIYGGIGFLIGVLVFLIVFLCVRRRQKKRGGKK</sequence>
<dbReference type="OrthoDB" id="3879883at2759"/>
<dbReference type="AlphaFoldDB" id="A0A4U0X6S7"/>
<dbReference type="EMBL" id="NAJQ01000320">
    <property type="protein sequence ID" value="TKA72170.1"/>
    <property type="molecule type" value="Genomic_DNA"/>
</dbReference>
<reference evidence="2 3" key="1">
    <citation type="submission" date="2017-03" db="EMBL/GenBank/DDBJ databases">
        <title>Genomes of endolithic fungi from Antarctica.</title>
        <authorList>
            <person name="Coleine C."/>
            <person name="Masonjones S."/>
            <person name="Stajich J.E."/>
        </authorList>
    </citation>
    <scope>NUCLEOTIDE SEQUENCE [LARGE SCALE GENOMIC DNA]</scope>
    <source>
        <strain evidence="2 3">CCFEE 5184</strain>
    </source>
</reference>
<feature type="transmembrane region" description="Helical" evidence="1">
    <location>
        <begin position="74"/>
        <end position="96"/>
    </location>
</feature>
<name>A0A4U0X6S7_9PEZI</name>
<proteinExistence type="predicted"/>
<comment type="caution">
    <text evidence="2">The sequence shown here is derived from an EMBL/GenBank/DDBJ whole genome shotgun (WGS) entry which is preliminary data.</text>
</comment>
<evidence type="ECO:0000313" key="2">
    <source>
        <dbReference type="EMBL" id="TKA72170.1"/>
    </source>
</evidence>